<keyword evidence="8 13" id="KW-1133">Transmembrane helix</keyword>
<feature type="compositionally biased region" description="Basic and acidic residues" evidence="12">
    <location>
        <begin position="229"/>
        <end position="265"/>
    </location>
</feature>
<comment type="function">
    <text evidence="11">Sterol O-acyltransferase that catalyzes the formation of stery esters.</text>
</comment>
<comment type="pathway">
    <text evidence="2">Lipid metabolism.</text>
</comment>
<keyword evidence="5" id="KW-0808">Transferase</keyword>
<dbReference type="GO" id="GO:0019432">
    <property type="term" value="P:triglyceride biosynthetic process"/>
    <property type="evidence" value="ECO:0007669"/>
    <property type="project" value="TreeGrafter"/>
</dbReference>
<dbReference type="STRING" id="1507870.A0A1V8THW9"/>
<evidence type="ECO:0000256" key="8">
    <source>
        <dbReference type="ARBA" id="ARBA00022989"/>
    </source>
</evidence>
<keyword evidence="16" id="KW-1185">Reference proteome</keyword>
<evidence type="ECO:0000256" key="9">
    <source>
        <dbReference type="ARBA" id="ARBA00023136"/>
    </source>
</evidence>
<evidence type="ECO:0000256" key="6">
    <source>
        <dbReference type="ARBA" id="ARBA00022692"/>
    </source>
</evidence>
<dbReference type="Proteomes" id="UP000192596">
    <property type="component" value="Unassembled WGS sequence"/>
</dbReference>
<dbReference type="EMBL" id="NAJO01000007">
    <property type="protein sequence ID" value="OQO10956.1"/>
    <property type="molecule type" value="Genomic_DNA"/>
</dbReference>
<keyword evidence="10" id="KW-0012">Acyltransferase</keyword>
<accession>A0A1V8THW9</accession>
<keyword evidence="6 13" id="KW-0812">Transmembrane</keyword>
<comment type="similarity">
    <text evidence="3">Belongs to the membrane-bound acyltransferase family. Sterol o-acyltransferase subfamily.</text>
</comment>
<sequence length="802" mass="89672">MRDEILPYANVLVRVDGRKLKEYDIERSEDDAHSTAIAYIEAKSGAHFSVDLELGSHFPHKKDHLQFSVTVDGNHVRTMILTLGRHKSSSINGVVNSSAAGSTVRRLTFAELVKTDLTAKSSAKETLSCLGEIKVVLTRCREIASSPSQGGKTFTSPASAGVSEKALKGRAISSHTVVGAPEKCRSTYHAIVDYPHGRDPIATYIFRYRTHRDLQSEGILERPPSPVQLEDRDPDTLTLEEGRELARRNKAERERQVAVKKEGQRLKRARSSNSMASSPSEPNTPVDDAIDQENSIEVQKNAPVQPNGHANPPSISTAQAKAYSHKYKHAFAIHREVHVSCLTRDSLQPVSFVGFRGLAHLVLATSILRLMIENFKKYGWRVTISANGPSRSDTIYGTILYLTVPCHLFVAYGIEVIAARYAREAVGRVKKSEGDERDRQLDVERRALRDLWWRIAIAHAVNATCNLVVSSAVVYWYIENPGIGFIHTLHATIVWLKTISYAFTNRDLRHAFLSPPPPHPTLPPLYASLPYPSNITLPNLCYFWWAPTLIYQPLYPRTPSIRWTFILKRLAEATLAIALIYLTCAQYAVPLLDNSLPEISQLNLLNITERVLKLSTISLICWLAGFYALFQSLLNALAELMTFGDRDFYGDWWNCSDVRSYWTSWNKPVAHFMKRHIYAPLVGRGVPPPAAQILTFLFSAALHELLVGVPTHSILGLAFMGMVVQIPLIFLTDLFSRRGKGKGGEWGWRETVGNWVFWASFCLVGQPIAALGYYFAWQAKYGRPGEIERPDLGELFGGGGKI</sequence>
<keyword evidence="7" id="KW-0256">Endoplasmic reticulum</keyword>
<evidence type="ECO:0000256" key="2">
    <source>
        <dbReference type="ARBA" id="ARBA00005189"/>
    </source>
</evidence>
<name>A0A1V8THW9_9PEZI</name>
<dbReference type="Pfam" id="PF25534">
    <property type="entry name" value="DUF7918"/>
    <property type="match status" value="1"/>
</dbReference>
<evidence type="ECO:0000256" key="10">
    <source>
        <dbReference type="ARBA" id="ARBA00023315"/>
    </source>
</evidence>
<feature type="transmembrane region" description="Helical" evidence="13">
    <location>
        <begin position="681"/>
        <end position="702"/>
    </location>
</feature>
<evidence type="ECO:0000256" key="1">
    <source>
        <dbReference type="ARBA" id="ARBA00004477"/>
    </source>
</evidence>
<dbReference type="InterPro" id="IPR057678">
    <property type="entry name" value="DUF7918"/>
</dbReference>
<dbReference type="InterPro" id="IPR014371">
    <property type="entry name" value="Oat_ACAT_DAG_ARE"/>
</dbReference>
<evidence type="ECO:0000256" key="5">
    <source>
        <dbReference type="ARBA" id="ARBA00022679"/>
    </source>
</evidence>
<protein>
    <recommendedName>
        <fullName evidence="4">diacylglycerol O-acyltransferase</fullName>
        <ecNumber evidence="4">2.3.1.20</ecNumber>
    </recommendedName>
</protein>
<evidence type="ECO:0000256" key="12">
    <source>
        <dbReference type="SAM" id="MobiDB-lite"/>
    </source>
</evidence>
<dbReference type="OrthoDB" id="10039049at2759"/>
<dbReference type="GO" id="GO:0004144">
    <property type="term" value="F:diacylglycerol O-acyltransferase activity"/>
    <property type="evidence" value="ECO:0007669"/>
    <property type="project" value="UniProtKB-EC"/>
</dbReference>
<evidence type="ECO:0000259" key="14">
    <source>
        <dbReference type="Pfam" id="PF25534"/>
    </source>
</evidence>
<dbReference type="InterPro" id="IPR004299">
    <property type="entry name" value="MBOAT_fam"/>
</dbReference>
<gene>
    <name evidence="15" type="ORF">B0A48_05211</name>
</gene>
<dbReference type="InParanoid" id="A0A1V8THW9"/>
<comment type="subcellular location">
    <subcellularLocation>
        <location evidence="1">Endoplasmic reticulum membrane</location>
        <topology evidence="1">Multi-pass membrane protein</topology>
    </subcellularLocation>
</comment>
<dbReference type="Pfam" id="PF03062">
    <property type="entry name" value="MBOAT"/>
    <property type="match status" value="1"/>
</dbReference>
<evidence type="ECO:0000313" key="15">
    <source>
        <dbReference type="EMBL" id="OQO10956.1"/>
    </source>
</evidence>
<proteinExistence type="inferred from homology"/>
<feature type="region of interest" description="Disordered" evidence="12">
    <location>
        <begin position="216"/>
        <end position="288"/>
    </location>
</feature>
<feature type="transmembrane region" description="Helical" evidence="13">
    <location>
        <begin position="714"/>
        <end position="735"/>
    </location>
</feature>
<evidence type="ECO:0000256" key="4">
    <source>
        <dbReference type="ARBA" id="ARBA00013244"/>
    </source>
</evidence>
<feature type="transmembrane region" description="Helical" evidence="13">
    <location>
        <begin position="570"/>
        <end position="591"/>
    </location>
</feature>
<reference evidence="16" key="1">
    <citation type="submission" date="2017-03" db="EMBL/GenBank/DDBJ databases">
        <title>Genomes of endolithic fungi from Antarctica.</title>
        <authorList>
            <person name="Coleine C."/>
            <person name="Masonjones S."/>
            <person name="Stajich J.E."/>
        </authorList>
    </citation>
    <scope>NUCLEOTIDE SEQUENCE [LARGE SCALE GENOMIC DNA]</scope>
    <source>
        <strain evidence="16">CCFEE 5527</strain>
    </source>
</reference>
<evidence type="ECO:0000256" key="7">
    <source>
        <dbReference type="ARBA" id="ARBA00022824"/>
    </source>
</evidence>
<dbReference type="AlphaFoldDB" id="A0A1V8THW9"/>
<organism evidence="15 16">
    <name type="scientific">Cryoendolithus antarcticus</name>
    <dbReference type="NCBI Taxonomy" id="1507870"/>
    <lineage>
        <taxon>Eukaryota</taxon>
        <taxon>Fungi</taxon>
        <taxon>Dikarya</taxon>
        <taxon>Ascomycota</taxon>
        <taxon>Pezizomycotina</taxon>
        <taxon>Dothideomycetes</taxon>
        <taxon>Dothideomycetidae</taxon>
        <taxon>Cladosporiales</taxon>
        <taxon>Cladosporiaceae</taxon>
        <taxon>Cryoendolithus</taxon>
    </lineage>
</organism>
<feature type="domain" description="DUF7918" evidence="14">
    <location>
        <begin position="11"/>
        <end position="222"/>
    </location>
</feature>
<evidence type="ECO:0000313" key="16">
    <source>
        <dbReference type="Proteomes" id="UP000192596"/>
    </source>
</evidence>
<dbReference type="PANTHER" id="PTHR10408:SF7">
    <property type="entry name" value="DIACYLGLYCEROL O-ACYLTRANSFERASE 1"/>
    <property type="match status" value="1"/>
</dbReference>
<evidence type="ECO:0000256" key="3">
    <source>
        <dbReference type="ARBA" id="ARBA00009010"/>
    </source>
</evidence>
<feature type="transmembrane region" description="Helical" evidence="13">
    <location>
        <begin position="755"/>
        <end position="776"/>
    </location>
</feature>
<dbReference type="PANTHER" id="PTHR10408">
    <property type="entry name" value="STEROL O-ACYLTRANSFERASE"/>
    <property type="match status" value="1"/>
</dbReference>
<dbReference type="GO" id="GO:0005789">
    <property type="term" value="C:endoplasmic reticulum membrane"/>
    <property type="evidence" value="ECO:0007669"/>
    <property type="project" value="UniProtKB-SubCell"/>
</dbReference>
<comment type="caution">
    <text evidence="15">The sequence shown here is derived from an EMBL/GenBank/DDBJ whole genome shotgun (WGS) entry which is preliminary data.</text>
</comment>
<feature type="transmembrane region" description="Helical" evidence="13">
    <location>
        <begin position="484"/>
        <end position="503"/>
    </location>
</feature>
<dbReference type="EC" id="2.3.1.20" evidence="4"/>
<feature type="transmembrane region" description="Helical" evidence="13">
    <location>
        <begin position="455"/>
        <end position="478"/>
    </location>
</feature>
<feature type="compositionally biased region" description="Low complexity" evidence="12">
    <location>
        <begin position="271"/>
        <end position="283"/>
    </location>
</feature>
<evidence type="ECO:0000256" key="11">
    <source>
        <dbReference type="ARBA" id="ARBA00023568"/>
    </source>
</evidence>
<keyword evidence="9 13" id="KW-0472">Membrane</keyword>
<evidence type="ECO:0000256" key="13">
    <source>
        <dbReference type="SAM" id="Phobius"/>
    </source>
</evidence>
<feature type="transmembrane region" description="Helical" evidence="13">
    <location>
        <begin position="611"/>
        <end position="630"/>
    </location>
</feature>